<proteinExistence type="predicted"/>
<feature type="region of interest" description="Disordered" evidence="1">
    <location>
        <begin position="56"/>
        <end position="90"/>
    </location>
</feature>
<protein>
    <submittedName>
        <fullName evidence="2">Uncharacterized protein</fullName>
    </submittedName>
</protein>
<feature type="region of interest" description="Disordered" evidence="1">
    <location>
        <begin position="1"/>
        <end position="31"/>
    </location>
</feature>
<dbReference type="Proteomes" id="UP001589700">
    <property type="component" value="Unassembled WGS sequence"/>
</dbReference>
<reference evidence="2 3" key="1">
    <citation type="submission" date="2024-09" db="EMBL/GenBank/DDBJ databases">
        <authorList>
            <person name="Sun Q."/>
            <person name="Mori K."/>
        </authorList>
    </citation>
    <scope>NUCLEOTIDE SEQUENCE [LARGE SCALE GENOMIC DNA]</scope>
    <source>
        <strain evidence="2 3">CCM 7659</strain>
    </source>
</reference>
<name>A0ABV5JT82_9ACTN</name>
<sequence length="90" mass="10058">MTHLLDGHEPVTRPRRADHLLGASDLTPLPYPHIDRARARRHGLYLVHRAAQMDGDYHGDLLVTGDRISPREDGRHRGDGPPKGDPQTTT</sequence>
<feature type="compositionally biased region" description="Basic and acidic residues" evidence="1">
    <location>
        <begin position="68"/>
        <end position="82"/>
    </location>
</feature>
<evidence type="ECO:0000256" key="1">
    <source>
        <dbReference type="SAM" id="MobiDB-lite"/>
    </source>
</evidence>
<organism evidence="2 3">
    <name type="scientific">Dietzia aerolata</name>
    <dbReference type="NCBI Taxonomy" id="595984"/>
    <lineage>
        <taxon>Bacteria</taxon>
        <taxon>Bacillati</taxon>
        <taxon>Actinomycetota</taxon>
        <taxon>Actinomycetes</taxon>
        <taxon>Mycobacteriales</taxon>
        <taxon>Dietziaceae</taxon>
        <taxon>Dietzia</taxon>
    </lineage>
</organism>
<dbReference type="RefSeq" id="WP_380024107.1">
    <property type="nucleotide sequence ID" value="NZ_JBHMDY010000011.1"/>
</dbReference>
<dbReference type="EMBL" id="JBHMDY010000011">
    <property type="protein sequence ID" value="MFB9260987.1"/>
    <property type="molecule type" value="Genomic_DNA"/>
</dbReference>
<evidence type="ECO:0000313" key="3">
    <source>
        <dbReference type="Proteomes" id="UP001589700"/>
    </source>
</evidence>
<comment type="caution">
    <text evidence="2">The sequence shown here is derived from an EMBL/GenBank/DDBJ whole genome shotgun (WGS) entry which is preliminary data.</text>
</comment>
<feature type="compositionally biased region" description="Basic and acidic residues" evidence="1">
    <location>
        <begin position="1"/>
        <end position="19"/>
    </location>
</feature>
<gene>
    <name evidence="2" type="ORF">ACFFVD_14385</name>
</gene>
<accession>A0ABV5JT82</accession>
<evidence type="ECO:0000313" key="2">
    <source>
        <dbReference type="EMBL" id="MFB9260987.1"/>
    </source>
</evidence>
<keyword evidence="3" id="KW-1185">Reference proteome</keyword>